<proteinExistence type="predicted"/>
<evidence type="ECO:0000313" key="1">
    <source>
        <dbReference type="EMBL" id="KAJ0175503.1"/>
    </source>
</evidence>
<keyword evidence="2" id="KW-1185">Reference proteome</keyword>
<gene>
    <name evidence="1" type="ORF">K1T71_008662</name>
</gene>
<comment type="caution">
    <text evidence="1">The sequence shown here is derived from an EMBL/GenBank/DDBJ whole genome shotgun (WGS) entry which is preliminary data.</text>
</comment>
<accession>A0ACC1CV37</accession>
<sequence>MKASCGTVTNFSSLKGTGPFNLPCTLWRAFKKNMENHGIINHTTKVPLGSGQAQSTDRSAGRPEHDADHGGTTPAITCTKDADSDTQMLHPRPSIEVLRYRYANCTGDKQPIDSRLASKPCDLR</sequence>
<protein>
    <submittedName>
        <fullName evidence="1">Uncharacterized protein</fullName>
    </submittedName>
</protein>
<organism evidence="1 2">
    <name type="scientific">Dendrolimus kikuchii</name>
    <dbReference type="NCBI Taxonomy" id="765133"/>
    <lineage>
        <taxon>Eukaryota</taxon>
        <taxon>Metazoa</taxon>
        <taxon>Ecdysozoa</taxon>
        <taxon>Arthropoda</taxon>
        <taxon>Hexapoda</taxon>
        <taxon>Insecta</taxon>
        <taxon>Pterygota</taxon>
        <taxon>Neoptera</taxon>
        <taxon>Endopterygota</taxon>
        <taxon>Lepidoptera</taxon>
        <taxon>Glossata</taxon>
        <taxon>Ditrysia</taxon>
        <taxon>Bombycoidea</taxon>
        <taxon>Lasiocampidae</taxon>
        <taxon>Dendrolimus</taxon>
    </lineage>
</organism>
<dbReference type="EMBL" id="CM034401">
    <property type="protein sequence ID" value="KAJ0175503.1"/>
    <property type="molecule type" value="Genomic_DNA"/>
</dbReference>
<dbReference type="Proteomes" id="UP000824533">
    <property type="component" value="Linkage Group LG15"/>
</dbReference>
<name>A0ACC1CV37_9NEOP</name>
<reference evidence="1 2" key="1">
    <citation type="journal article" date="2021" name="Front. Genet.">
        <title>Chromosome-Level Genome Assembly Reveals Significant Gene Expansion in the Toll and IMD Signaling Pathways of Dendrolimus kikuchii.</title>
        <authorList>
            <person name="Zhou J."/>
            <person name="Wu P."/>
            <person name="Xiong Z."/>
            <person name="Liu N."/>
            <person name="Zhao N."/>
            <person name="Ji M."/>
            <person name="Qiu Y."/>
            <person name="Yang B."/>
        </authorList>
    </citation>
    <scope>NUCLEOTIDE SEQUENCE [LARGE SCALE GENOMIC DNA]</scope>
    <source>
        <strain evidence="1">Ann1</strain>
    </source>
</reference>
<evidence type="ECO:0000313" key="2">
    <source>
        <dbReference type="Proteomes" id="UP000824533"/>
    </source>
</evidence>